<protein>
    <submittedName>
        <fullName evidence="1">Uncharacterized protein</fullName>
    </submittedName>
</protein>
<sequence>MASRSCVERDKMSNRFLNRYGRIPPKLGAPFQPAATFPDIVAMGEIGAATKWFRMGNHFSAKVGRGVQNSK</sequence>
<organism evidence="1 2">
    <name type="scientific">Nezara viridula</name>
    <name type="common">Southern green stink bug</name>
    <name type="synonym">Cimex viridulus</name>
    <dbReference type="NCBI Taxonomy" id="85310"/>
    <lineage>
        <taxon>Eukaryota</taxon>
        <taxon>Metazoa</taxon>
        <taxon>Ecdysozoa</taxon>
        <taxon>Arthropoda</taxon>
        <taxon>Hexapoda</taxon>
        <taxon>Insecta</taxon>
        <taxon>Pterygota</taxon>
        <taxon>Neoptera</taxon>
        <taxon>Paraneoptera</taxon>
        <taxon>Hemiptera</taxon>
        <taxon>Heteroptera</taxon>
        <taxon>Panheteroptera</taxon>
        <taxon>Pentatomomorpha</taxon>
        <taxon>Pentatomoidea</taxon>
        <taxon>Pentatomidae</taxon>
        <taxon>Pentatominae</taxon>
        <taxon>Nezara</taxon>
    </lineage>
</organism>
<evidence type="ECO:0000313" key="1">
    <source>
        <dbReference type="EMBL" id="CAH1389520.1"/>
    </source>
</evidence>
<keyword evidence="2" id="KW-1185">Reference proteome</keyword>
<proteinExistence type="predicted"/>
<reference evidence="1" key="1">
    <citation type="submission" date="2022-01" db="EMBL/GenBank/DDBJ databases">
        <authorList>
            <person name="King R."/>
        </authorList>
    </citation>
    <scope>NUCLEOTIDE SEQUENCE</scope>
</reference>
<dbReference type="AlphaFoldDB" id="A0A9P0H1A8"/>
<evidence type="ECO:0000313" key="2">
    <source>
        <dbReference type="Proteomes" id="UP001152798"/>
    </source>
</evidence>
<dbReference type="EMBL" id="OV725077">
    <property type="protein sequence ID" value="CAH1389520.1"/>
    <property type="molecule type" value="Genomic_DNA"/>
</dbReference>
<accession>A0A9P0H1A8</accession>
<name>A0A9P0H1A8_NEZVI</name>
<dbReference type="Proteomes" id="UP001152798">
    <property type="component" value="Chromosome 1"/>
</dbReference>
<gene>
    <name evidence="1" type="ORF">NEZAVI_LOCUS917</name>
</gene>